<dbReference type="InterPro" id="IPR010982">
    <property type="entry name" value="Lambda_DNA-bd_dom_sf"/>
</dbReference>
<dbReference type="Pfam" id="PF01381">
    <property type="entry name" value="HTH_3"/>
    <property type="match status" value="1"/>
</dbReference>
<evidence type="ECO:0000313" key="4">
    <source>
        <dbReference type="Proteomes" id="UP000472355"/>
    </source>
</evidence>
<dbReference type="EMBL" id="SGKU01000054">
    <property type="protein sequence ID" value="NFA43922.1"/>
    <property type="molecule type" value="Genomic_DNA"/>
</dbReference>
<keyword evidence="1" id="KW-0238">DNA-binding</keyword>
<comment type="caution">
    <text evidence="3">The sequence shown here is derived from an EMBL/GenBank/DDBJ whole genome shotgun (WGS) entry which is preliminary data.</text>
</comment>
<dbReference type="GO" id="GO:0003700">
    <property type="term" value="F:DNA-binding transcription factor activity"/>
    <property type="evidence" value="ECO:0007669"/>
    <property type="project" value="TreeGrafter"/>
</dbReference>
<dbReference type="SMART" id="SM00530">
    <property type="entry name" value="HTH_XRE"/>
    <property type="match status" value="1"/>
</dbReference>
<evidence type="ECO:0000259" key="2">
    <source>
        <dbReference type="PROSITE" id="PS50943"/>
    </source>
</evidence>
<dbReference type="PANTHER" id="PTHR46797:SF1">
    <property type="entry name" value="METHYLPHOSPHONATE SYNTHASE"/>
    <property type="match status" value="1"/>
</dbReference>
<reference evidence="3 4" key="1">
    <citation type="submission" date="2019-02" db="EMBL/GenBank/DDBJ databases">
        <title>Genome sequencing of Clostridium botulinum clinical isolates.</title>
        <authorList>
            <person name="Brunt J."/>
            <person name="Van Vliet A.H.M."/>
            <person name="Stringer S.C."/>
            <person name="Grant K.A."/>
            <person name="Carter A.C."/>
            <person name="Peck M.W."/>
        </authorList>
    </citation>
    <scope>NUCLEOTIDE SEQUENCE [LARGE SCALE GENOMIC DNA]</scope>
    <source>
        <strain evidence="3 4">H113700579</strain>
    </source>
</reference>
<dbReference type="PROSITE" id="PS50943">
    <property type="entry name" value="HTH_CROC1"/>
    <property type="match status" value="1"/>
</dbReference>
<sequence>MISTLGSNIKKIRIQQHIGVSKLAKLAGVGIATISQIESGERGTLRGDTLEKIAGALNVTVNDLFKNGDDEIRVESDDITNFLDILLIDFITLDGEVLTDAEKKILEETFKVAFDGIRYRRLNHKKD</sequence>
<dbReference type="InterPro" id="IPR050807">
    <property type="entry name" value="TransReg_Diox_bact_type"/>
</dbReference>
<dbReference type="Gene3D" id="1.10.260.40">
    <property type="entry name" value="lambda repressor-like DNA-binding domains"/>
    <property type="match status" value="1"/>
</dbReference>
<dbReference type="CDD" id="cd00093">
    <property type="entry name" value="HTH_XRE"/>
    <property type="match status" value="1"/>
</dbReference>
<gene>
    <name evidence="3" type="ORF">EXM65_15440</name>
</gene>
<dbReference type="GO" id="GO:0003677">
    <property type="term" value="F:DNA binding"/>
    <property type="evidence" value="ECO:0007669"/>
    <property type="project" value="UniProtKB-KW"/>
</dbReference>
<feature type="domain" description="HTH cro/C1-type" evidence="2">
    <location>
        <begin position="9"/>
        <end position="64"/>
    </location>
</feature>
<dbReference type="Proteomes" id="UP000472355">
    <property type="component" value="Unassembled WGS sequence"/>
</dbReference>
<evidence type="ECO:0000313" key="3">
    <source>
        <dbReference type="EMBL" id="NFA43922.1"/>
    </source>
</evidence>
<accession>A0A6M0SRI7</accession>
<dbReference type="SUPFAM" id="SSF47413">
    <property type="entry name" value="lambda repressor-like DNA-binding domains"/>
    <property type="match status" value="1"/>
</dbReference>
<proteinExistence type="predicted"/>
<dbReference type="InterPro" id="IPR001387">
    <property type="entry name" value="Cro/C1-type_HTH"/>
</dbReference>
<dbReference type="AlphaFoldDB" id="A0A6M0SRI7"/>
<name>A0A6M0SRI7_CLOBO</name>
<protein>
    <submittedName>
        <fullName evidence="3">Helix-turn-helix domain-containing protein</fullName>
    </submittedName>
</protein>
<dbReference type="GO" id="GO:0005829">
    <property type="term" value="C:cytosol"/>
    <property type="evidence" value="ECO:0007669"/>
    <property type="project" value="TreeGrafter"/>
</dbReference>
<organism evidence="3 4">
    <name type="scientific">Clostridium botulinum</name>
    <dbReference type="NCBI Taxonomy" id="1491"/>
    <lineage>
        <taxon>Bacteria</taxon>
        <taxon>Bacillati</taxon>
        <taxon>Bacillota</taxon>
        <taxon>Clostridia</taxon>
        <taxon>Eubacteriales</taxon>
        <taxon>Clostridiaceae</taxon>
        <taxon>Clostridium</taxon>
    </lineage>
</organism>
<dbReference type="PANTHER" id="PTHR46797">
    <property type="entry name" value="HTH-TYPE TRANSCRIPTIONAL REGULATOR"/>
    <property type="match status" value="1"/>
</dbReference>
<evidence type="ECO:0000256" key="1">
    <source>
        <dbReference type="ARBA" id="ARBA00023125"/>
    </source>
</evidence>